<accession>A0A1G5AB22</accession>
<dbReference type="EMBL" id="FMUN01000001">
    <property type="protein sequence ID" value="SCX75066.1"/>
    <property type="molecule type" value="Genomic_DNA"/>
</dbReference>
<dbReference type="Proteomes" id="UP000183104">
    <property type="component" value="Unassembled WGS sequence"/>
</dbReference>
<organism evidence="1 2">
    <name type="scientific">Thiohalorhabdus denitrificans</name>
    <dbReference type="NCBI Taxonomy" id="381306"/>
    <lineage>
        <taxon>Bacteria</taxon>
        <taxon>Pseudomonadati</taxon>
        <taxon>Pseudomonadota</taxon>
        <taxon>Gammaproteobacteria</taxon>
        <taxon>Thiohalorhabdales</taxon>
        <taxon>Thiohalorhabdaceae</taxon>
        <taxon>Thiohalorhabdus</taxon>
    </lineage>
</organism>
<protein>
    <submittedName>
        <fullName evidence="1">Uncharacterized protein</fullName>
    </submittedName>
</protein>
<sequence>MGNVVEGPWTRGWRCPTCARPAPLLLPNGAWNRTRLQTKAYVLDDPWVLSEAEREGALGEVEVCLSCGESIPYLVGSLVVPYGQQGVVLGGEGKKDTQIIGGILPSARVNRSGIILFFGDAGDGPYLVSRQALAAFTTGRLTSPDRRGDIAEGMWRLYQDRLRWLNRFGGDQTN</sequence>
<evidence type="ECO:0000313" key="2">
    <source>
        <dbReference type="Proteomes" id="UP000183104"/>
    </source>
</evidence>
<name>A0A1G5AB22_9GAMM</name>
<gene>
    <name evidence="1" type="ORF">SAMN05661077_0201</name>
</gene>
<dbReference type="AlphaFoldDB" id="A0A1G5AB22"/>
<proteinExistence type="predicted"/>
<keyword evidence="2" id="KW-1185">Reference proteome</keyword>
<reference evidence="2" key="1">
    <citation type="submission" date="2016-10" db="EMBL/GenBank/DDBJ databases">
        <authorList>
            <person name="Varghese N."/>
        </authorList>
    </citation>
    <scope>NUCLEOTIDE SEQUENCE [LARGE SCALE GENOMIC DNA]</scope>
    <source>
        <strain evidence="2">HL 19</strain>
    </source>
</reference>
<evidence type="ECO:0000313" key="1">
    <source>
        <dbReference type="EMBL" id="SCX75066.1"/>
    </source>
</evidence>